<evidence type="ECO:0000313" key="3">
    <source>
        <dbReference type="EMBL" id="KIW65377.1"/>
    </source>
</evidence>
<feature type="region of interest" description="Disordered" evidence="1">
    <location>
        <begin position="1"/>
        <end position="63"/>
    </location>
</feature>
<dbReference type="InterPro" id="IPR021331">
    <property type="entry name" value="Hva1_TUDOR"/>
</dbReference>
<feature type="compositionally biased region" description="Basic and acidic residues" evidence="1">
    <location>
        <begin position="178"/>
        <end position="190"/>
    </location>
</feature>
<keyword evidence="4" id="KW-1185">Reference proteome</keyword>
<gene>
    <name evidence="3" type="ORF">PV04_07642</name>
</gene>
<evidence type="ECO:0000259" key="2">
    <source>
        <dbReference type="Pfam" id="PF11160"/>
    </source>
</evidence>
<dbReference type="Proteomes" id="UP000054266">
    <property type="component" value="Unassembled WGS sequence"/>
</dbReference>
<protein>
    <recommendedName>
        <fullName evidence="2">Hypervirulence associated protein TUDOR domain-containing protein</fullName>
    </recommendedName>
</protein>
<evidence type="ECO:0000313" key="4">
    <source>
        <dbReference type="Proteomes" id="UP000054266"/>
    </source>
</evidence>
<feature type="compositionally biased region" description="Basic and acidic residues" evidence="1">
    <location>
        <begin position="89"/>
        <end position="156"/>
    </location>
</feature>
<reference evidence="3 4" key="1">
    <citation type="submission" date="2015-01" db="EMBL/GenBank/DDBJ databases">
        <title>The Genome Sequence of Capronia semiimmersa CBS27337.</title>
        <authorList>
            <consortium name="The Broad Institute Genomics Platform"/>
            <person name="Cuomo C."/>
            <person name="de Hoog S."/>
            <person name="Gorbushina A."/>
            <person name="Stielow B."/>
            <person name="Teixiera M."/>
            <person name="Abouelleil A."/>
            <person name="Chapman S.B."/>
            <person name="Priest M."/>
            <person name="Young S.K."/>
            <person name="Wortman J."/>
            <person name="Nusbaum C."/>
            <person name="Birren B."/>
        </authorList>
    </citation>
    <scope>NUCLEOTIDE SEQUENCE [LARGE SCALE GENOMIC DNA]</scope>
    <source>
        <strain evidence="3 4">CBS 27337</strain>
    </source>
</reference>
<evidence type="ECO:0000256" key="1">
    <source>
        <dbReference type="SAM" id="MobiDB-lite"/>
    </source>
</evidence>
<organism evidence="3 4">
    <name type="scientific">Phialophora macrospora</name>
    <dbReference type="NCBI Taxonomy" id="1851006"/>
    <lineage>
        <taxon>Eukaryota</taxon>
        <taxon>Fungi</taxon>
        <taxon>Dikarya</taxon>
        <taxon>Ascomycota</taxon>
        <taxon>Pezizomycotina</taxon>
        <taxon>Eurotiomycetes</taxon>
        <taxon>Chaetothyriomycetidae</taxon>
        <taxon>Chaetothyriales</taxon>
        <taxon>Herpotrichiellaceae</taxon>
        <taxon>Phialophora</taxon>
    </lineage>
</organism>
<dbReference type="STRING" id="5601.A0A0D2DTA8"/>
<feature type="region of interest" description="Disordered" evidence="1">
    <location>
        <begin position="76"/>
        <end position="227"/>
    </location>
</feature>
<proteinExistence type="predicted"/>
<feature type="compositionally biased region" description="Basic and acidic residues" evidence="1">
    <location>
        <begin position="1"/>
        <end position="11"/>
    </location>
</feature>
<sequence>MPTEEPEKGDKVTWNWGSGQPGGTVAETKKEGELAITSKRGNKIKKNADPSNPAVHIERSGNDVVKRASELNIVEKANGNAAADDSGDKEEAAKETETEIQNGEKRKHDEVEVDKQDEAEGQKDEPLEENAEGKTVKAKEPATKKQKKEPAKKEAAAPKGKKGAAAKKAEEKEEEEAEEKKEEAKPAEKKKPGRPKGVAPAKKQKKEPTPRATDGIGSRTRSRGTAS</sequence>
<dbReference type="AlphaFoldDB" id="A0A0D2DTA8"/>
<dbReference type="EMBL" id="KN846960">
    <property type="protein sequence ID" value="KIW65377.1"/>
    <property type="molecule type" value="Genomic_DNA"/>
</dbReference>
<feature type="domain" description="Hypervirulence associated protein TUDOR" evidence="2">
    <location>
        <begin position="9"/>
        <end position="71"/>
    </location>
</feature>
<accession>A0A0D2DTA8</accession>
<name>A0A0D2DTA8_9EURO</name>
<dbReference type="HOGENOM" id="CLU_082830_1_0_1"/>
<dbReference type="Pfam" id="PF11160">
    <property type="entry name" value="Hva1_TUDOR"/>
    <property type="match status" value="1"/>
</dbReference>